<proteinExistence type="inferred from homology"/>
<dbReference type="PRINTS" id="PR01715">
    <property type="entry name" value="FERRIBNDNGPP"/>
</dbReference>
<reference evidence="7 8" key="1">
    <citation type="submission" date="2017-09" db="EMBL/GenBank/DDBJ databases">
        <authorList>
            <person name="Ehlers B."/>
            <person name="Leendertz F.H."/>
        </authorList>
    </citation>
    <scope>NUCLEOTIDE SEQUENCE [LARGE SCALE GENOMIC DNA]</scope>
    <source>
        <strain evidence="7 8">DSM 16848</strain>
    </source>
</reference>
<evidence type="ECO:0000256" key="3">
    <source>
        <dbReference type="ARBA" id="ARBA00022448"/>
    </source>
</evidence>
<keyword evidence="8" id="KW-1185">Reference proteome</keyword>
<protein>
    <submittedName>
        <fullName evidence="7">Iron complex transport system substrate-binding protein</fullName>
    </submittedName>
</protein>
<dbReference type="InterPro" id="IPR051313">
    <property type="entry name" value="Bact_iron-sidero_bind"/>
</dbReference>
<keyword evidence="4" id="KW-0408">Iron</keyword>
<dbReference type="GO" id="GO:1901678">
    <property type="term" value="P:iron coordination entity transport"/>
    <property type="evidence" value="ECO:0007669"/>
    <property type="project" value="UniProtKB-ARBA"/>
</dbReference>
<evidence type="ECO:0000256" key="2">
    <source>
        <dbReference type="ARBA" id="ARBA00008814"/>
    </source>
</evidence>
<dbReference type="InterPro" id="IPR002491">
    <property type="entry name" value="ABC_transptr_periplasmic_BD"/>
</dbReference>
<sequence>MKIRLVFAKMVNKIKPSILKKQGSESENEMMMNVLKWVAKGFSGSLKKGQGCLKAISLWLILGVPFAHAAPRIATSDWATAETLAAIGHAPVSLGDKRAYRDWVNYPSMPAHTQDAGLRFQPNLAHLYRVKPDFFVQSPWFAFLKPQFERIAPVHEIQFANEQGITYPQVLAATRKLGQIVGDTAAAEKLIRQTDETLFQAAQTLAPYRQRPVAVVQFVDARHLRIYGKTSLFQVVLDKLSLNNAWTGASNQWGFAPIALSDLSQLPPQTLLIIVQPHPINVRPNLAKSALWQRLPFSQTQHRRVLPPSWSYGALPSMQQFARLLAEKLPSEKEMPW</sequence>
<dbReference type="Proteomes" id="UP000219669">
    <property type="component" value="Unassembled WGS sequence"/>
</dbReference>
<dbReference type="PANTHER" id="PTHR30532">
    <property type="entry name" value="IRON III DICITRATE-BINDING PERIPLASMIC PROTEIN"/>
    <property type="match status" value="1"/>
</dbReference>
<feature type="domain" description="Fe/B12 periplasmic-binding" evidence="6">
    <location>
        <begin position="72"/>
        <end position="333"/>
    </location>
</feature>
<dbReference type="SUPFAM" id="SSF53807">
    <property type="entry name" value="Helical backbone' metal receptor"/>
    <property type="match status" value="1"/>
</dbReference>
<dbReference type="EMBL" id="OCNF01000005">
    <property type="protein sequence ID" value="SOD67296.1"/>
    <property type="molecule type" value="Genomic_DNA"/>
</dbReference>
<dbReference type="AlphaFoldDB" id="A0A286E8R8"/>
<dbReference type="GO" id="GO:0030288">
    <property type="term" value="C:outer membrane-bounded periplasmic space"/>
    <property type="evidence" value="ECO:0007669"/>
    <property type="project" value="TreeGrafter"/>
</dbReference>
<dbReference type="Gene3D" id="3.40.50.1980">
    <property type="entry name" value="Nitrogenase molybdenum iron protein domain"/>
    <property type="match status" value="2"/>
</dbReference>
<keyword evidence="4" id="KW-0406">Ion transport</keyword>
<organism evidence="7 8">
    <name type="scientific">Alysiella filiformis DSM 16848</name>
    <dbReference type="NCBI Taxonomy" id="1120981"/>
    <lineage>
        <taxon>Bacteria</taxon>
        <taxon>Pseudomonadati</taxon>
        <taxon>Pseudomonadota</taxon>
        <taxon>Betaproteobacteria</taxon>
        <taxon>Neisseriales</taxon>
        <taxon>Neisseriaceae</taxon>
        <taxon>Alysiella</taxon>
    </lineage>
</organism>
<comment type="subcellular location">
    <subcellularLocation>
        <location evidence="1">Cell envelope</location>
    </subcellularLocation>
</comment>
<evidence type="ECO:0000259" key="6">
    <source>
        <dbReference type="PROSITE" id="PS50983"/>
    </source>
</evidence>
<dbReference type="PROSITE" id="PS50983">
    <property type="entry name" value="FE_B12_PBP"/>
    <property type="match status" value="1"/>
</dbReference>
<keyword evidence="5" id="KW-0732">Signal</keyword>
<keyword evidence="3" id="KW-0813">Transport</keyword>
<evidence type="ECO:0000313" key="7">
    <source>
        <dbReference type="EMBL" id="SOD67296.1"/>
    </source>
</evidence>
<evidence type="ECO:0000256" key="5">
    <source>
        <dbReference type="ARBA" id="ARBA00022729"/>
    </source>
</evidence>
<comment type="similarity">
    <text evidence="2">Belongs to the bacterial solute-binding protein 8 family.</text>
</comment>
<keyword evidence="4" id="KW-0410">Iron transport</keyword>
<name>A0A286E8R8_9NEIS</name>
<gene>
    <name evidence="7" type="ORF">SAMN02746062_00875</name>
</gene>
<dbReference type="Pfam" id="PF01497">
    <property type="entry name" value="Peripla_BP_2"/>
    <property type="match status" value="1"/>
</dbReference>
<accession>A0A286E8R8</accession>
<dbReference type="PANTHER" id="PTHR30532:SF1">
    <property type="entry name" value="IRON(3+)-HYDROXAMATE-BINDING PROTEIN FHUD"/>
    <property type="match status" value="1"/>
</dbReference>
<evidence type="ECO:0000313" key="8">
    <source>
        <dbReference type="Proteomes" id="UP000219669"/>
    </source>
</evidence>
<evidence type="ECO:0000256" key="4">
    <source>
        <dbReference type="ARBA" id="ARBA00022496"/>
    </source>
</evidence>
<evidence type="ECO:0000256" key="1">
    <source>
        <dbReference type="ARBA" id="ARBA00004196"/>
    </source>
</evidence>